<feature type="region of interest" description="Disordered" evidence="1">
    <location>
        <begin position="548"/>
        <end position="618"/>
    </location>
</feature>
<dbReference type="OrthoDB" id="2017677at2759"/>
<organism evidence="4 5">
    <name type="scientific">Micromonas commoda (strain RCC299 / NOUM17 / CCMP2709)</name>
    <name type="common">Picoplanktonic green alga</name>
    <dbReference type="NCBI Taxonomy" id="296587"/>
    <lineage>
        <taxon>Eukaryota</taxon>
        <taxon>Viridiplantae</taxon>
        <taxon>Chlorophyta</taxon>
        <taxon>Mamiellophyceae</taxon>
        <taxon>Mamiellales</taxon>
        <taxon>Mamiellaceae</taxon>
        <taxon>Micromonas</taxon>
    </lineage>
</organism>
<dbReference type="PANTHER" id="PTHR42915">
    <property type="entry name" value="HYPOTHETICAL 460 KDA PROTEIN IN FEUA-SIGW INTERGENIC REGION [PRECURSOR]"/>
    <property type="match status" value="1"/>
</dbReference>
<dbReference type="InterPro" id="IPR048503">
    <property type="entry name" value="NamZ_C"/>
</dbReference>
<evidence type="ECO:0000259" key="3">
    <source>
        <dbReference type="Pfam" id="PF20732"/>
    </source>
</evidence>
<reference evidence="4 5" key="1">
    <citation type="journal article" date="2009" name="Science">
        <title>Green evolution and dynamic adaptations revealed by genomes of the marine picoeukaryotes Micromonas.</title>
        <authorList>
            <person name="Worden A.Z."/>
            <person name="Lee J.H."/>
            <person name="Mock T."/>
            <person name="Rouze P."/>
            <person name="Simmons M.P."/>
            <person name="Aerts A.L."/>
            <person name="Allen A.E."/>
            <person name="Cuvelier M.L."/>
            <person name="Derelle E."/>
            <person name="Everett M.V."/>
            <person name="Foulon E."/>
            <person name="Grimwood J."/>
            <person name="Gundlach H."/>
            <person name="Henrissat B."/>
            <person name="Napoli C."/>
            <person name="McDonald S.M."/>
            <person name="Parker M.S."/>
            <person name="Rombauts S."/>
            <person name="Salamov A."/>
            <person name="Von Dassow P."/>
            <person name="Badger J.H."/>
            <person name="Coutinho P.M."/>
            <person name="Demir E."/>
            <person name="Dubchak I."/>
            <person name="Gentemann C."/>
            <person name="Eikrem W."/>
            <person name="Gready J.E."/>
            <person name="John U."/>
            <person name="Lanier W."/>
            <person name="Lindquist E.A."/>
            <person name="Lucas S."/>
            <person name="Mayer K.F."/>
            <person name="Moreau H."/>
            <person name="Not F."/>
            <person name="Otillar R."/>
            <person name="Panaud O."/>
            <person name="Pangilinan J."/>
            <person name="Paulsen I."/>
            <person name="Piegu B."/>
            <person name="Poliakov A."/>
            <person name="Robbens S."/>
            <person name="Schmutz J."/>
            <person name="Toulza E."/>
            <person name="Wyss T."/>
            <person name="Zelensky A."/>
            <person name="Zhou K."/>
            <person name="Armbrust E.V."/>
            <person name="Bhattacharya D."/>
            <person name="Goodenough U.W."/>
            <person name="Van de Peer Y."/>
            <person name="Grigoriev I.V."/>
        </authorList>
    </citation>
    <scope>NUCLEOTIDE SEQUENCE [LARGE SCALE GENOMIC DNA]</scope>
    <source>
        <strain evidence="5">RCC299 / NOUM17</strain>
    </source>
</reference>
<feature type="domain" description="Peptidoglycan beta-N-acetylmuramidase NamZ C-terminal" evidence="3">
    <location>
        <begin position="613"/>
        <end position="666"/>
    </location>
</feature>
<feature type="region of interest" description="Disordered" evidence="1">
    <location>
        <begin position="107"/>
        <end position="135"/>
    </location>
</feature>
<evidence type="ECO:0000313" key="4">
    <source>
        <dbReference type="EMBL" id="ACO62239.1"/>
    </source>
</evidence>
<evidence type="ECO:0000256" key="1">
    <source>
        <dbReference type="SAM" id="MobiDB-lite"/>
    </source>
</evidence>
<accession>C1E1W6</accession>
<feature type="compositionally biased region" description="Basic and acidic residues" evidence="1">
    <location>
        <begin position="557"/>
        <end position="578"/>
    </location>
</feature>
<dbReference type="STRING" id="296587.C1E1W6"/>
<feature type="compositionally biased region" description="Basic residues" evidence="1">
    <location>
        <begin position="417"/>
        <end position="439"/>
    </location>
</feature>
<dbReference type="AlphaFoldDB" id="C1E1W6"/>
<dbReference type="PANTHER" id="PTHR42915:SF1">
    <property type="entry name" value="PEPTIDOGLYCAN BETA-N-ACETYLMURAMIDASE NAMZ"/>
    <property type="match status" value="1"/>
</dbReference>
<evidence type="ECO:0000313" key="5">
    <source>
        <dbReference type="Proteomes" id="UP000002009"/>
    </source>
</evidence>
<gene>
    <name evidence="4" type="ORF">MICPUN_57021</name>
</gene>
<sequence>MAQQQPPPLILFLAGAAAGALIAANGVLSAVRKRAGRSRSRDDGRRVRVGLEVAKDDNWKIFRGKKVGVVSNPTGVLPTTLEHTVDVMHASVGTVDIRAVFGPEQGFRGVGQNSNPYGSYDSDKENGSDGSFVDQRTGLPVYDTYLKKGPELTAILERSGVDVVAFDIQDVGARYYAYVWTLYDVMVAAASAKKPISVVVLDRPNPLGGEVLEGPVDIAVGCESLVGRKPIPVRHGMTVGELAWFLNKKYVAADPDNGSRKSVKLSVVAMRGYRRRMTWEETGLPWVPPSPNMPTPRTALAYVGGALLEGTNCCEGKGTTAPFELVGATWADGRLADFLMRRTPASAARSVAPLDASNESPQPRSEEEETEPAPSRRGRSSVKRGLNYRPNYAESSPGNSPRKNGARPSPGTPRGGIGKKPRGGKSAKGKGRKKSKSRLSRPPSGKMIRIREGAPVDGPAAKYREAYFTPTSGALQGRIVSGVQVYPRGIENALFREGVEILLALRRCYPGEFAWREQATVRARVENARWRAENSAVLRSPAKSTYSNYSRKGGYYPDERSSDDGYSSEDDRGWRGDDGEVPWSPESARRPGRRPGLPPRSPVPPAPPPPARWDPKKTPFIDMLTGSAALREAVDAADDEKVEGVIAEWESQLEKFAEVRRGFLLYD</sequence>
<dbReference type="GeneID" id="8242170"/>
<feature type="compositionally biased region" description="Polar residues" evidence="1">
    <location>
        <begin position="393"/>
        <end position="402"/>
    </location>
</feature>
<feature type="region of interest" description="Disordered" evidence="1">
    <location>
        <begin position="347"/>
        <end position="453"/>
    </location>
</feature>
<dbReference type="Pfam" id="PF20732">
    <property type="entry name" value="NamZ_C"/>
    <property type="match status" value="2"/>
</dbReference>
<dbReference type="Proteomes" id="UP000002009">
    <property type="component" value="Chromosome 3"/>
</dbReference>
<feature type="domain" description="Peptidoglycan beta-N-acetylmuramidase NamZ N-terminal" evidence="2">
    <location>
        <begin position="67"/>
        <end position="296"/>
    </location>
</feature>
<dbReference type="Gene3D" id="3.90.1150.140">
    <property type="match status" value="1"/>
</dbReference>
<protein>
    <recommendedName>
        <fullName evidence="6">DUF1343 domain-containing protein</fullName>
    </recommendedName>
</protein>
<dbReference type="InParanoid" id="C1E1W6"/>
<proteinExistence type="predicted"/>
<dbReference type="RefSeq" id="XP_002500981.1">
    <property type="nucleotide sequence ID" value="XM_002500935.1"/>
</dbReference>
<dbReference type="GO" id="GO:0033922">
    <property type="term" value="F:peptidoglycan beta-N-acetylmuramidase activity"/>
    <property type="evidence" value="ECO:0007669"/>
    <property type="project" value="InterPro"/>
</dbReference>
<dbReference type="InterPro" id="IPR048502">
    <property type="entry name" value="NamZ_N"/>
</dbReference>
<feature type="domain" description="Peptidoglycan beta-N-acetylmuramidase NamZ C-terminal" evidence="3">
    <location>
        <begin position="301"/>
        <end position="341"/>
    </location>
</feature>
<evidence type="ECO:0000259" key="2">
    <source>
        <dbReference type="Pfam" id="PF07075"/>
    </source>
</evidence>
<feature type="compositionally biased region" description="Pro residues" evidence="1">
    <location>
        <begin position="596"/>
        <end position="612"/>
    </location>
</feature>
<name>C1E1W6_MICCC</name>
<evidence type="ECO:0008006" key="6">
    <source>
        <dbReference type="Google" id="ProtNLM"/>
    </source>
</evidence>
<dbReference type="KEGG" id="mis:MICPUN_57021"/>
<dbReference type="EMBL" id="CP001324">
    <property type="protein sequence ID" value="ACO62239.1"/>
    <property type="molecule type" value="Genomic_DNA"/>
</dbReference>
<dbReference type="Gene3D" id="3.40.50.12170">
    <property type="entry name" value="Uncharacterised protein PF07075, DUF1343"/>
    <property type="match status" value="1"/>
</dbReference>
<keyword evidence="5" id="KW-1185">Reference proteome</keyword>
<dbReference type="InterPro" id="IPR008302">
    <property type="entry name" value="NamZ"/>
</dbReference>
<dbReference type="Pfam" id="PF07075">
    <property type="entry name" value="NamZ_N"/>
    <property type="match status" value="1"/>
</dbReference>